<dbReference type="InterPro" id="IPR057798">
    <property type="entry name" value="PH_YqeB"/>
</dbReference>
<keyword evidence="4" id="KW-1185">Reference proteome</keyword>
<dbReference type="Pfam" id="PF23494">
    <property type="entry name" value="bPH_10"/>
    <property type="match status" value="1"/>
</dbReference>
<gene>
    <name evidence="3" type="ORF">BKA15_004300</name>
</gene>
<dbReference type="RefSeq" id="WP_179754135.1">
    <property type="nucleotide sequence ID" value="NZ_JACCBU010000001.1"/>
</dbReference>
<sequence length="161" mass="17406">MSEKTADEAIELRTKGVHQAILFAGAVVAGLLLGWIAPLVINWALGIGGLPFEKPMELLQRVINSWGAWVLIVVGGVAGAVFGLVMLGGLVGLRVTARDLTIVVGSDKTRFARSQVAAALFDEGHLVLRDPQDVDLIRKKLDVSQQDVLAALRRYDWPIED</sequence>
<dbReference type="Proteomes" id="UP000569914">
    <property type="component" value="Unassembled WGS sequence"/>
</dbReference>
<feature type="domain" description="YqeB PH" evidence="2">
    <location>
        <begin position="11"/>
        <end position="159"/>
    </location>
</feature>
<evidence type="ECO:0000256" key="1">
    <source>
        <dbReference type="SAM" id="Phobius"/>
    </source>
</evidence>
<reference evidence="3 4" key="1">
    <citation type="submission" date="2020-07" db="EMBL/GenBank/DDBJ databases">
        <title>Sequencing the genomes of 1000 actinobacteria strains.</title>
        <authorList>
            <person name="Klenk H.-P."/>
        </authorList>
    </citation>
    <scope>NUCLEOTIDE SEQUENCE [LARGE SCALE GENOMIC DNA]</scope>
    <source>
        <strain evidence="3 4">DSM 22083</strain>
    </source>
</reference>
<comment type="caution">
    <text evidence="3">The sequence shown here is derived from an EMBL/GenBank/DDBJ whole genome shotgun (WGS) entry which is preliminary data.</text>
</comment>
<evidence type="ECO:0000313" key="4">
    <source>
        <dbReference type="Proteomes" id="UP000569914"/>
    </source>
</evidence>
<dbReference type="EMBL" id="JACCBU010000001">
    <property type="protein sequence ID" value="NYE72971.1"/>
    <property type="molecule type" value="Genomic_DNA"/>
</dbReference>
<evidence type="ECO:0000259" key="2">
    <source>
        <dbReference type="Pfam" id="PF23494"/>
    </source>
</evidence>
<feature type="transmembrane region" description="Helical" evidence="1">
    <location>
        <begin position="21"/>
        <end position="46"/>
    </location>
</feature>
<protein>
    <recommendedName>
        <fullName evidence="2">YqeB PH domain-containing protein</fullName>
    </recommendedName>
</protein>
<keyword evidence="1" id="KW-1133">Transmembrane helix</keyword>
<keyword evidence="1" id="KW-0472">Membrane</keyword>
<keyword evidence="1" id="KW-0812">Transmembrane</keyword>
<evidence type="ECO:0000313" key="3">
    <source>
        <dbReference type="EMBL" id="NYE72971.1"/>
    </source>
</evidence>
<accession>A0A7Y9I9S2</accession>
<proteinExistence type="predicted"/>
<feature type="transmembrane region" description="Helical" evidence="1">
    <location>
        <begin position="66"/>
        <end position="93"/>
    </location>
</feature>
<organism evidence="3 4">
    <name type="scientific">Microlunatus parietis</name>
    <dbReference type="NCBI Taxonomy" id="682979"/>
    <lineage>
        <taxon>Bacteria</taxon>
        <taxon>Bacillati</taxon>
        <taxon>Actinomycetota</taxon>
        <taxon>Actinomycetes</taxon>
        <taxon>Propionibacteriales</taxon>
        <taxon>Propionibacteriaceae</taxon>
        <taxon>Microlunatus</taxon>
    </lineage>
</organism>
<dbReference type="AlphaFoldDB" id="A0A7Y9I9S2"/>
<name>A0A7Y9I9S2_9ACTN</name>